<gene>
    <name evidence="2" type="ORF">Vau01_017660</name>
</gene>
<dbReference type="Proteomes" id="UP000612585">
    <property type="component" value="Unassembled WGS sequence"/>
</dbReference>
<evidence type="ECO:0000256" key="1">
    <source>
        <dbReference type="SAM" id="Phobius"/>
    </source>
</evidence>
<accession>A0A8J4DX72</accession>
<evidence type="ECO:0000313" key="3">
    <source>
        <dbReference type="Proteomes" id="UP000612585"/>
    </source>
</evidence>
<reference evidence="2" key="1">
    <citation type="submission" date="2021-01" db="EMBL/GenBank/DDBJ databases">
        <title>Whole genome shotgun sequence of Virgisporangium aurantiacum NBRC 16421.</title>
        <authorList>
            <person name="Komaki H."/>
            <person name="Tamura T."/>
        </authorList>
    </citation>
    <scope>NUCLEOTIDE SEQUENCE</scope>
    <source>
        <strain evidence="2">NBRC 16421</strain>
    </source>
</reference>
<protein>
    <recommendedName>
        <fullName evidence="4">Thioredoxin domain-containing protein</fullName>
    </recommendedName>
</protein>
<keyword evidence="1" id="KW-0812">Transmembrane</keyword>
<feature type="transmembrane region" description="Helical" evidence="1">
    <location>
        <begin position="6"/>
        <end position="26"/>
    </location>
</feature>
<evidence type="ECO:0000313" key="2">
    <source>
        <dbReference type="EMBL" id="GIJ54250.1"/>
    </source>
</evidence>
<organism evidence="2 3">
    <name type="scientific">Virgisporangium aurantiacum</name>
    <dbReference type="NCBI Taxonomy" id="175570"/>
    <lineage>
        <taxon>Bacteria</taxon>
        <taxon>Bacillati</taxon>
        <taxon>Actinomycetota</taxon>
        <taxon>Actinomycetes</taxon>
        <taxon>Micromonosporales</taxon>
        <taxon>Micromonosporaceae</taxon>
        <taxon>Virgisporangium</taxon>
    </lineage>
</organism>
<dbReference type="AlphaFoldDB" id="A0A8J4DX72"/>
<keyword evidence="3" id="KW-1185">Reference proteome</keyword>
<dbReference type="SUPFAM" id="SSF52833">
    <property type="entry name" value="Thioredoxin-like"/>
    <property type="match status" value="1"/>
</dbReference>
<keyword evidence="1" id="KW-1133">Transmembrane helix</keyword>
<dbReference type="Gene3D" id="3.40.30.10">
    <property type="entry name" value="Glutaredoxin"/>
    <property type="match status" value="1"/>
</dbReference>
<keyword evidence="1" id="KW-0472">Membrane</keyword>
<dbReference type="EMBL" id="BOPG01000011">
    <property type="protein sequence ID" value="GIJ54250.1"/>
    <property type="molecule type" value="Genomic_DNA"/>
</dbReference>
<proteinExistence type="predicted"/>
<comment type="caution">
    <text evidence="2">The sequence shown here is derived from an EMBL/GenBank/DDBJ whole genome shotgun (WGS) entry which is preliminary data.</text>
</comment>
<name>A0A8J4DX72_9ACTN</name>
<dbReference type="InterPro" id="IPR036249">
    <property type="entry name" value="Thioredoxin-like_sf"/>
</dbReference>
<evidence type="ECO:0008006" key="4">
    <source>
        <dbReference type="Google" id="ProtNLM"/>
    </source>
</evidence>
<sequence length="180" mass="18273">MGFVVAGLVLVGLLGLLNLLLVAGVIRRLRQHTELLSGGAAPVELPTTDPTVSVGSRPGSFSVMAVDGEPVSIPGPTIVGFFAPDCSSCVAKVSDFVLGVVDLGYDRANVLAVAIGEPPATDRLSTTLGRAARVVVEPMDGPVATAFAVHGVPAMCRLDETGTVVATGRDLTEISAPATV</sequence>
<dbReference type="RefSeq" id="WP_203989061.1">
    <property type="nucleotide sequence ID" value="NZ_BOPG01000011.1"/>
</dbReference>